<evidence type="ECO:0000313" key="3">
    <source>
        <dbReference type="EMBL" id="BES97022.1"/>
    </source>
</evidence>
<accession>A0ABN7B043</accession>
<keyword evidence="4" id="KW-1185">Reference proteome</keyword>
<feature type="chain" id="PRO_5047279575" description="Secreted protein" evidence="2">
    <location>
        <begin position="23"/>
        <end position="193"/>
    </location>
</feature>
<organism evidence="3 4">
    <name type="scientific">Nesidiocoris tenuis</name>
    <dbReference type="NCBI Taxonomy" id="355587"/>
    <lineage>
        <taxon>Eukaryota</taxon>
        <taxon>Metazoa</taxon>
        <taxon>Ecdysozoa</taxon>
        <taxon>Arthropoda</taxon>
        <taxon>Hexapoda</taxon>
        <taxon>Insecta</taxon>
        <taxon>Pterygota</taxon>
        <taxon>Neoptera</taxon>
        <taxon>Paraneoptera</taxon>
        <taxon>Hemiptera</taxon>
        <taxon>Heteroptera</taxon>
        <taxon>Panheteroptera</taxon>
        <taxon>Cimicomorpha</taxon>
        <taxon>Miridae</taxon>
        <taxon>Dicyphina</taxon>
        <taxon>Nesidiocoris</taxon>
    </lineage>
</organism>
<name>A0ABN7B043_9HEMI</name>
<feature type="signal peptide" evidence="2">
    <location>
        <begin position="1"/>
        <end position="22"/>
    </location>
</feature>
<dbReference type="Proteomes" id="UP001307889">
    <property type="component" value="Chromosome 7"/>
</dbReference>
<feature type="region of interest" description="Disordered" evidence="1">
    <location>
        <begin position="48"/>
        <end position="67"/>
    </location>
</feature>
<proteinExistence type="predicted"/>
<dbReference type="EMBL" id="AP028915">
    <property type="protein sequence ID" value="BES97022.1"/>
    <property type="molecule type" value="Genomic_DNA"/>
</dbReference>
<keyword evidence="2" id="KW-0732">Signal</keyword>
<gene>
    <name evidence="3" type="ORF">NTJ_09835</name>
</gene>
<reference evidence="3 4" key="1">
    <citation type="submission" date="2023-09" db="EMBL/GenBank/DDBJ databases">
        <title>Nesidiocoris tenuis whole genome shotgun sequence.</title>
        <authorList>
            <person name="Shibata T."/>
            <person name="Shimoda M."/>
            <person name="Kobayashi T."/>
            <person name="Uehara T."/>
        </authorList>
    </citation>
    <scope>NUCLEOTIDE SEQUENCE [LARGE SCALE GENOMIC DNA]</scope>
    <source>
        <strain evidence="3 4">Japan</strain>
    </source>
</reference>
<evidence type="ECO:0000256" key="2">
    <source>
        <dbReference type="SAM" id="SignalP"/>
    </source>
</evidence>
<evidence type="ECO:0000256" key="1">
    <source>
        <dbReference type="SAM" id="MobiDB-lite"/>
    </source>
</evidence>
<protein>
    <recommendedName>
        <fullName evidence="5">Secreted protein</fullName>
    </recommendedName>
</protein>
<feature type="compositionally biased region" description="Basic residues" evidence="1">
    <location>
        <begin position="94"/>
        <end position="113"/>
    </location>
</feature>
<feature type="region of interest" description="Disordered" evidence="1">
    <location>
        <begin position="91"/>
        <end position="152"/>
    </location>
</feature>
<feature type="compositionally biased region" description="Basic residues" evidence="1">
    <location>
        <begin position="123"/>
        <end position="137"/>
    </location>
</feature>
<evidence type="ECO:0008006" key="5">
    <source>
        <dbReference type="Google" id="ProtNLM"/>
    </source>
</evidence>
<feature type="compositionally biased region" description="Basic and acidic residues" evidence="1">
    <location>
        <begin position="48"/>
        <end position="60"/>
    </location>
</feature>
<evidence type="ECO:0000313" key="4">
    <source>
        <dbReference type="Proteomes" id="UP001307889"/>
    </source>
</evidence>
<sequence>MAKCSMLAIFYASSLIPVFAVGEVINPFGVLAFEYGPKSEVTIDQFERPHGHHNHDEHAHKNLGFPETGHPIDHRHLPRWIYNHHRESSIRGVTHGHKLPRNFLNSRRKHSRSLRNSQIGPNRVHRRVKRDKPKKENKHPPTTRKPMAVSLSPEGERLMESLLNENIIVAPARRCPSGYRRDPWGKCRRELYL</sequence>